<evidence type="ECO:0000256" key="7">
    <source>
        <dbReference type="ARBA" id="ARBA00034125"/>
    </source>
</evidence>
<dbReference type="OrthoDB" id="9810047at2"/>
<evidence type="ECO:0000256" key="1">
    <source>
        <dbReference type="ARBA" id="ARBA00004651"/>
    </source>
</evidence>
<dbReference type="STRING" id="824.CGRAC_0695"/>
<dbReference type="InterPro" id="IPR050539">
    <property type="entry name" value="ThrE_Dicarb/AminoAcid_Exp"/>
</dbReference>
<keyword evidence="11" id="KW-1185">Reference proteome</keyword>
<keyword evidence="3" id="KW-0997">Cell inner membrane</keyword>
<feature type="transmembrane region" description="Helical" evidence="8">
    <location>
        <begin position="132"/>
        <end position="153"/>
    </location>
</feature>
<dbReference type="EMBL" id="ACYG01000027">
    <property type="protein sequence ID" value="EEV17255.1"/>
    <property type="molecule type" value="Genomic_DNA"/>
</dbReference>
<accession>C8PK00</accession>
<feature type="transmembrane region" description="Helical" evidence="8">
    <location>
        <begin position="89"/>
        <end position="112"/>
    </location>
</feature>
<evidence type="ECO:0000313" key="11">
    <source>
        <dbReference type="Proteomes" id="UP000005709"/>
    </source>
</evidence>
<comment type="similarity">
    <text evidence="7">Belongs to the ThrE exporter (TC 2.A.79) family.</text>
</comment>
<protein>
    <recommendedName>
        <fullName evidence="9">Threonine/Serine exporter ThrE domain-containing protein</fullName>
    </recommendedName>
</protein>
<feature type="domain" description="Threonine/Serine exporter ThrE" evidence="9">
    <location>
        <begin position="12"/>
        <end position="149"/>
    </location>
</feature>
<reference evidence="10 11" key="1">
    <citation type="submission" date="2009-07" db="EMBL/GenBank/DDBJ databases">
        <authorList>
            <person name="Madupu R."/>
            <person name="Sebastian Y."/>
            <person name="Durkin A.S."/>
            <person name="Torralba M."/>
            <person name="Methe B."/>
            <person name="Sutton G.G."/>
            <person name="Strausberg R.L."/>
            <person name="Nelson K.E."/>
        </authorList>
    </citation>
    <scope>NUCLEOTIDE SEQUENCE [LARGE SCALE GENOMIC DNA]</scope>
    <source>
        <strain evidence="10 11">RM3268</strain>
    </source>
</reference>
<evidence type="ECO:0000256" key="8">
    <source>
        <dbReference type="SAM" id="Phobius"/>
    </source>
</evidence>
<keyword evidence="2" id="KW-1003">Cell membrane</keyword>
<name>C8PK00_9BACT</name>
<keyword evidence="6 8" id="KW-0472">Membrane</keyword>
<feature type="transmembrane region" description="Helical" evidence="8">
    <location>
        <begin position="6"/>
        <end position="26"/>
    </location>
</feature>
<evidence type="ECO:0000256" key="2">
    <source>
        <dbReference type="ARBA" id="ARBA00022475"/>
    </source>
</evidence>
<dbReference type="PANTHER" id="PTHR34390">
    <property type="entry name" value="UPF0442 PROTEIN YJJB-RELATED"/>
    <property type="match status" value="1"/>
</dbReference>
<keyword evidence="5 8" id="KW-1133">Transmembrane helix</keyword>
<dbReference type="GO" id="GO:0005886">
    <property type="term" value="C:plasma membrane"/>
    <property type="evidence" value="ECO:0007669"/>
    <property type="project" value="UniProtKB-SubCell"/>
</dbReference>
<feature type="transmembrane region" description="Helical" evidence="8">
    <location>
        <begin position="33"/>
        <end position="50"/>
    </location>
</feature>
<evidence type="ECO:0000256" key="5">
    <source>
        <dbReference type="ARBA" id="ARBA00022989"/>
    </source>
</evidence>
<gene>
    <name evidence="10" type="ORF">CAMGR0001_1551</name>
</gene>
<organism evidence="10 11">
    <name type="scientific">Campylobacter gracilis RM3268</name>
    <dbReference type="NCBI Taxonomy" id="553220"/>
    <lineage>
        <taxon>Bacteria</taxon>
        <taxon>Pseudomonadati</taxon>
        <taxon>Campylobacterota</taxon>
        <taxon>Epsilonproteobacteria</taxon>
        <taxon>Campylobacterales</taxon>
        <taxon>Campylobacteraceae</taxon>
        <taxon>Campylobacter</taxon>
    </lineage>
</organism>
<evidence type="ECO:0000259" key="9">
    <source>
        <dbReference type="Pfam" id="PF12821"/>
    </source>
</evidence>
<comment type="subcellular location">
    <subcellularLocation>
        <location evidence="1">Cell membrane</location>
        <topology evidence="1">Multi-pass membrane protein</topology>
    </subcellularLocation>
</comment>
<sequence length="166" mass="17674">MFDLAFSVFKDACFAAAAGLGFAYACMPPKKTLIFSALLAAVAHSCRFLLIQSQIFSIAAATLFASFLIGVLGMLCAKRLKVPAEIIAFPALLPMIPGIYAYKAVLALFSYIRAAGAEHKLAHLISFFDNALATVSISLALGTGVSITLLIFYEQSLMITRGARGK</sequence>
<dbReference type="RefSeq" id="WP_005872307.1">
    <property type="nucleotide sequence ID" value="NZ_ACYG01000027.1"/>
</dbReference>
<dbReference type="AlphaFoldDB" id="C8PK00"/>
<evidence type="ECO:0000313" key="10">
    <source>
        <dbReference type="EMBL" id="EEV17255.1"/>
    </source>
</evidence>
<dbReference type="Pfam" id="PF12821">
    <property type="entry name" value="ThrE_2"/>
    <property type="match status" value="1"/>
</dbReference>
<feature type="transmembrane region" description="Helical" evidence="8">
    <location>
        <begin position="56"/>
        <end position="77"/>
    </location>
</feature>
<evidence type="ECO:0000256" key="6">
    <source>
        <dbReference type="ARBA" id="ARBA00023136"/>
    </source>
</evidence>
<dbReference type="Proteomes" id="UP000005709">
    <property type="component" value="Unassembled WGS sequence"/>
</dbReference>
<dbReference type="InterPro" id="IPR024528">
    <property type="entry name" value="ThrE_2"/>
</dbReference>
<dbReference type="PANTHER" id="PTHR34390:SF1">
    <property type="entry name" value="SUCCINATE TRANSPORTER SUBUNIT YJJB-RELATED"/>
    <property type="match status" value="1"/>
</dbReference>
<dbReference type="GO" id="GO:0015744">
    <property type="term" value="P:succinate transport"/>
    <property type="evidence" value="ECO:0007669"/>
    <property type="project" value="TreeGrafter"/>
</dbReference>
<comment type="caution">
    <text evidence="10">The sequence shown here is derived from an EMBL/GenBank/DDBJ whole genome shotgun (WGS) entry which is preliminary data.</text>
</comment>
<proteinExistence type="inferred from homology"/>
<keyword evidence="4 8" id="KW-0812">Transmembrane</keyword>
<dbReference type="eggNOG" id="COG3610">
    <property type="taxonomic scope" value="Bacteria"/>
</dbReference>
<evidence type="ECO:0000256" key="3">
    <source>
        <dbReference type="ARBA" id="ARBA00022519"/>
    </source>
</evidence>
<evidence type="ECO:0000256" key="4">
    <source>
        <dbReference type="ARBA" id="ARBA00022692"/>
    </source>
</evidence>